<dbReference type="PANTHER" id="PTHR43808:SF9">
    <property type="entry name" value="BLL0789 PROTEIN"/>
    <property type="match status" value="1"/>
</dbReference>
<comment type="caution">
    <text evidence="5">The sequence shown here is derived from an EMBL/GenBank/DDBJ whole genome shotgun (WGS) entry which is preliminary data.</text>
</comment>
<keyword evidence="1" id="KW-0479">Metal-binding</keyword>
<protein>
    <submittedName>
        <fullName evidence="5">M20 family metallopeptidase</fullName>
    </submittedName>
</protein>
<evidence type="ECO:0000256" key="1">
    <source>
        <dbReference type="ARBA" id="ARBA00022723"/>
    </source>
</evidence>
<reference evidence="6 7" key="1">
    <citation type="journal article" date="2020" name="Cell Host Microbe">
        <title>Functional and Genomic Variation between Human-Derived Isolates of Lachnospiraceae Reveals Inter- and Intra-Species Diversity.</title>
        <authorList>
            <person name="Sorbara M.T."/>
            <person name="Littmann E.R."/>
            <person name="Fontana E."/>
            <person name="Moody T.U."/>
            <person name="Kohout C.E."/>
            <person name="Gjonbalaj M."/>
            <person name="Eaton V."/>
            <person name="Seok R."/>
            <person name="Leiner I.M."/>
            <person name="Pamer E.G."/>
        </authorList>
    </citation>
    <scope>NUCLEOTIDE SEQUENCE [LARGE SCALE GENOMIC DNA]</scope>
    <source>
        <strain evidence="6 7">MSK.1.17</strain>
    </source>
</reference>
<accession>A0AAW5BPC6</accession>
<dbReference type="Proteomes" id="UP000669239">
    <property type="component" value="Unassembled WGS sequence"/>
</dbReference>
<evidence type="ECO:0000259" key="4">
    <source>
        <dbReference type="Pfam" id="PF07687"/>
    </source>
</evidence>
<dbReference type="AlphaFoldDB" id="A0AAW5BPC6"/>
<feature type="active site" evidence="3">
    <location>
        <position position="102"/>
    </location>
</feature>
<evidence type="ECO:0000313" key="5">
    <source>
        <dbReference type="EMBL" id="MCG4746075.1"/>
    </source>
</evidence>
<feature type="active site" description="Proton acceptor" evidence="3">
    <location>
        <position position="163"/>
    </location>
</feature>
<dbReference type="PIRSF" id="PIRSF037238">
    <property type="entry name" value="Carboxypeptidase_G2"/>
    <property type="match status" value="1"/>
</dbReference>
<keyword evidence="7" id="KW-1185">Reference proteome</keyword>
<dbReference type="Gene3D" id="3.30.70.360">
    <property type="match status" value="1"/>
</dbReference>
<dbReference type="RefSeq" id="WP_165641375.1">
    <property type="nucleotide sequence ID" value="NZ_JAAITT010000005.1"/>
</dbReference>
<evidence type="ECO:0000313" key="8">
    <source>
        <dbReference type="Proteomes" id="UP001299608"/>
    </source>
</evidence>
<evidence type="ECO:0000256" key="2">
    <source>
        <dbReference type="ARBA" id="ARBA00022801"/>
    </source>
</evidence>
<dbReference type="InterPro" id="IPR017150">
    <property type="entry name" value="Pept_M20_glutamate_carboxypep"/>
</dbReference>
<dbReference type="InterPro" id="IPR036264">
    <property type="entry name" value="Bact_exopeptidase_dim_dom"/>
</dbReference>
<sequence>MLSNDIKSYLDTYYEEMLKLLERLVNIDSGSACKEGIDRVASIMAREYEKEGFEVEILEHGNCGNAVIARKSGTDPEYDGSQSPKTGNSRNHGKVLMICHLDTAFPEGAAKANPFTIKGNIATGPGVVDMKACLVGCLYALKALYALGVDHVPEVTVLMSGDEEAGSHAVQERIIEEGRKADWCIVTEGARENGAIVIERKGNSYFHVRASGRAAHAGIEPEKGRNAIEELALKIVKLRALNDFDRGSTVTIGTINGGENRIVVAESAEMDIDLRYRTKEDGEMLIRQVRDILEQAEIHGVRTEYTFTRNRPPLVQVEGSAQLQRLVEEASQELGIPYLTAVTGGVSDGNFVADIGTPTIDGLGPVGGMMCSPEEYLCLDSMTERIARMGTVVGWLGCLADVGRS</sequence>
<dbReference type="EMBL" id="JAAITT010000005">
    <property type="protein sequence ID" value="NSJ48119.1"/>
    <property type="molecule type" value="Genomic_DNA"/>
</dbReference>
<dbReference type="Gene3D" id="3.40.630.10">
    <property type="entry name" value="Zn peptidases"/>
    <property type="match status" value="1"/>
</dbReference>
<dbReference type="InterPro" id="IPR002933">
    <property type="entry name" value="Peptidase_M20"/>
</dbReference>
<dbReference type="PANTHER" id="PTHR43808">
    <property type="entry name" value="ACETYLORNITHINE DEACETYLASE"/>
    <property type="match status" value="1"/>
</dbReference>
<gene>
    <name evidence="6" type="ORF">G5B36_05335</name>
    <name evidence="5" type="ORF">L0N08_11675</name>
</gene>
<dbReference type="EMBL" id="JAKNGE010000012">
    <property type="protein sequence ID" value="MCG4746075.1"/>
    <property type="molecule type" value="Genomic_DNA"/>
</dbReference>
<name>A0AAW5BPC6_9FIRM</name>
<dbReference type="Proteomes" id="UP001299608">
    <property type="component" value="Unassembled WGS sequence"/>
</dbReference>
<evidence type="ECO:0000313" key="6">
    <source>
        <dbReference type="EMBL" id="NSJ48119.1"/>
    </source>
</evidence>
<reference evidence="6" key="2">
    <citation type="submission" date="2020-02" db="EMBL/GenBank/DDBJ databases">
        <authorList>
            <person name="Littmann E."/>
            <person name="Sorbara M."/>
        </authorList>
    </citation>
    <scope>NUCLEOTIDE SEQUENCE</scope>
    <source>
        <strain evidence="6">MSK.1.17</strain>
    </source>
</reference>
<organism evidence="5 8">
    <name type="scientific">Enterocloster aldenensis</name>
    <dbReference type="NCBI Taxonomy" id="358742"/>
    <lineage>
        <taxon>Bacteria</taxon>
        <taxon>Bacillati</taxon>
        <taxon>Bacillota</taxon>
        <taxon>Clostridia</taxon>
        <taxon>Lachnospirales</taxon>
        <taxon>Lachnospiraceae</taxon>
        <taxon>Enterocloster</taxon>
    </lineage>
</organism>
<feature type="domain" description="Peptidase M20 dimerisation" evidence="4">
    <location>
        <begin position="198"/>
        <end position="297"/>
    </location>
</feature>
<evidence type="ECO:0000256" key="3">
    <source>
        <dbReference type="PIRSR" id="PIRSR037238-1"/>
    </source>
</evidence>
<dbReference type="CDD" id="cd03885">
    <property type="entry name" value="M20_CPDG2"/>
    <property type="match status" value="1"/>
</dbReference>
<reference evidence="5" key="3">
    <citation type="submission" date="2022-01" db="EMBL/GenBank/DDBJ databases">
        <title>Collection of gut derived symbiotic bacterial strains cultured from healthy donors.</title>
        <authorList>
            <person name="Lin H."/>
            <person name="Kohout C."/>
            <person name="Waligurski E."/>
            <person name="Pamer E.G."/>
        </authorList>
    </citation>
    <scope>NUCLEOTIDE SEQUENCE</scope>
    <source>
        <strain evidence="5">DFI.6.55</strain>
    </source>
</reference>
<evidence type="ECO:0000313" key="7">
    <source>
        <dbReference type="Proteomes" id="UP000669239"/>
    </source>
</evidence>
<dbReference type="Pfam" id="PF01546">
    <property type="entry name" value="Peptidase_M20"/>
    <property type="match status" value="1"/>
</dbReference>
<dbReference type="SUPFAM" id="SSF53187">
    <property type="entry name" value="Zn-dependent exopeptidases"/>
    <property type="match status" value="1"/>
</dbReference>
<dbReference type="SUPFAM" id="SSF55031">
    <property type="entry name" value="Bacterial exopeptidase dimerisation domain"/>
    <property type="match status" value="1"/>
</dbReference>
<dbReference type="InterPro" id="IPR050072">
    <property type="entry name" value="Peptidase_M20A"/>
</dbReference>
<proteinExistence type="predicted"/>
<keyword evidence="2" id="KW-0378">Hydrolase</keyword>
<dbReference type="InterPro" id="IPR011650">
    <property type="entry name" value="Peptidase_M20_dimer"/>
</dbReference>
<dbReference type="GO" id="GO:0016787">
    <property type="term" value="F:hydrolase activity"/>
    <property type="evidence" value="ECO:0007669"/>
    <property type="project" value="UniProtKB-KW"/>
</dbReference>
<dbReference type="GO" id="GO:0046872">
    <property type="term" value="F:metal ion binding"/>
    <property type="evidence" value="ECO:0007669"/>
    <property type="project" value="UniProtKB-KW"/>
</dbReference>
<dbReference type="Pfam" id="PF07687">
    <property type="entry name" value="M20_dimer"/>
    <property type="match status" value="1"/>
</dbReference>